<accession>A0A9X0JL82</accession>
<evidence type="ECO:0000256" key="4">
    <source>
        <dbReference type="ARBA" id="ARBA00022729"/>
    </source>
</evidence>
<protein>
    <recommendedName>
        <fullName evidence="12">Molecular chaperone</fullName>
    </recommendedName>
</protein>
<keyword evidence="6" id="KW-0143">Chaperone</keyword>
<dbReference type="EMBL" id="JRMB01000001">
    <property type="protein sequence ID" value="KGF66586.1"/>
    <property type="molecule type" value="Genomic_DNA"/>
</dbReference>
<dbReference type="SUPFAM" id="SSF49354">
    <property type="entry name" value="PapD-like"/>
    <property type="match status" value="1"/>
</dbReference>
<evidence type="ECO:0000256" key="2">
    <source>
        <dbReference type="ARBA" id="ARBA00007399"/>
    </source>
</evidence>
<dbReference type="PANTHER" id="PTHR30251">
    <property type="entry name" value="PILUS ASSEMBLY CHAPERONE"/>
    <property type="match status" value="1"/>
</dbReference>
<dbReference type="InterPro" id="IPR008962">
    <property type="entry name" value="PapD-like_sf"/>
</dbReference>
<dbReference type="SUPFAM" id="SSF49584">
    <property type="entry name" value="Periplasmic chaperone C-domain"/>
    <property type="match status" value="1"/>
</dbReference>
<evidence type="ECO:0000259" key="9">
    <source>
        <dbReference type="Pfam" id="PF02753"/>
    </source>
</evidence>
<dbReference type="Proteomes" id="UP000029719">
    <property type="component" value="Unassembled WGS sequence"/>
</dbReference>
<dbReference type="Gene3D" id="2.60.40.10">
    <property type="entry name" value="Immunoglobulins"/>
    <property type="match status" value="2"/>
</dbReference>
<feature type="chain" id="PRO_5040870853" description="Molecular chaperone" evidence="7">
    <location>
        <begin position="24"/>
        <end position="247"/>
    </location>
</feature>
<dbReference type="InterPro" id="IPR001829">
    <property type="entry name" value="Pili_assmbl_chaperone_bac"/>
</dbReference>
<dbReference type="InterPro" id="IPR016147">
    <property type="entry name" value="Pili_assmbl_chaperone_N"/>
</dbReference>
<evidence type="ECO:0000259" key="8">
    <source>
        <dbReference type="Pfam" id="PF00345"/>
    </source>
</evidence>
<sequence>MLPTLIRYSAVWLGLLLAAPAQAGIVLNATRVIYQAKDKEVSFVVSNSGTTDILAQSWLETGKDSTEAENLPFVVTPPLARMSGNARQMIRIIYAGEGLPDDRESVFWLNVQEIPQTAKDNQLQIAIRQRIKLFYRPAALNGDPLEAAKKLEWRLHDGRLEVSNPTPFHVSMIQIAARQQGKALFTAESRMLAPRETVRFALKSLGRGQAMDIDFISINDFGAQEPLTAKVSEGQTIRAMSATTGSQ</sequence>
<evidence type="ECO:0000256" key="6">
    <source>
        <dbReference type="ARBA" id="ARBA00023186"/>
    </source>
</evidence>
<evidence type="ECO:0000256" key="7">
    <source>
        <dbReference type="SAM" id="SignalP"/>
    </source>
</evidence>
<keyword evidence="4 7" id="KW-0732">Signal</keyword>
<evidence type="ECO:0000256" key="1">
    <source>
        <dbReference type="ARBA" id="ARBA00004418"/>
    </source>
</evidence>
<feature type="signal peptide" evidence="7">
    <location>
        <begin position="1"/>
        <end position="23"/>
    </location>
</feature>
<evidence type="ECO:0008006" key="12">
    <source>
        <dbReference type="Google" id="ProtNLM"/>
    </source>
</evidence>
<keyword evidence="3" id="KW-1029">Fimbrium biogenesis</keyword>
<evidence type="ECO:0000313" key="11">
    <source>
        <dbReference type="Proteomes" id="UP000029719"/>
    </source>
</evidence>
<proteinExistence type="inferred from homology"/>
<comment type="subcellular location">
    <subcellularLocation>
        <location evidence="1">Periplasm</location>
    </subcellularLocation>
</comment>
<dbReference type="InterPro" id="IPR013783">
    <property type="entry name" value="Ig-like_fold"/>
</dbReference>
<dbReference type="Pfam" id="PF02753">
    <property type="entry name" value="PapD_C"/>
    <property type="match status" value="1"/>
</dbReference>
<dbReference type="GO" id="GO:0071555">
    <property type="term" value="P:cell wall organization"/>
    <property type="evidence" value="ECO:0007669"/>
    <property type="project" value="InterPro"/>
</dbReference>
<evidence type="ECO:0000256" key="3">
    <source>
        <dbReference type="ARBA" id="ARBA00022558"/>
    </source>
</evidence>
<dbReference type="OrthoDB" id="9131059at2"/>
<dbReference type="GO" id="GO:0030288">
    <property type="term" value="C:outer membrane-bounded periplasmic space"/>
    <property type="evidence" value="ECO:0007669"/>
    <property type="project" value="InterPro"/>
</dbReference>
<evidence type="ECO:0000256" key="5">
    <source>
        <dbReference type="ARBA" id="ARBA00022764"/>
    </source>
</evidence>
<evidence type="ECO:0000313" key="10">
    <source>
        <dbReference type="EMBL" id="KGF66586.1"/>
    </source>
</evidence>
<comment type="similarity">
    <text evidence="2">Belongs to the periplasmic pilus chaperone family.</text>
</comment>
<feature type="domain" description="Pili assembly chaperone C-terminal" evidence="9">
    <location>
        <begin position="162"/>
        <end position="225"/>
    </location>
</feature>
<dbReference type="AlphaFoldDB" id="A0A9X0JL82"/>
<dbReference type="InterPro" id="IPR036316">
    <property type="entry name" value="Pili_assmbl_chap_C_dom_sf"/>
</dbReference>
<dbReference type="Pfam" id="PF00345">
    <property type="entry name" value="PapD_N"/>
    <property type="match status" value="1"/>
</dbReference>
<dbReference type="InterPro" id="IPR016148">
    <property type="entry name" value="Pili_assmbl_chaperone_C"/>
</dbReference>
<gene>
    <name evidence="10" type="ORF">LT42_12085</name>
</gene>
<dbReference type="FunFam" id="2.60.40.10:FF:000458">
    <property type="entry name" value="Molecular chaperone FimC"/>
    <property type="match status" value="1"/>
</dbReference>
<feature type="domain" description="Pili assembly chaperone N-terminal" evidence="8">
    <location>
        <begin position="24"/>
        <end position="140"/>
    </location>
</feature>
<dbReference type="RefSeq" id="WP_037012571.1">
    <property type="nucleotide sequence ID" value="NZ_JRMB01000001.1"/>
</dbReference>
<dbReference type="PRINTS" id="PR00969">
    <property type="entry name" value="CHAPERONPILI"/>
</dbReference>
<comment type="caution">
    <text evidence="10">The sequence shown here is derived from an EMBL/GenBank/DDBJ whole genome shotgun (WGS) entry which is preliminary data.</text>
</comment>
<dbReference type="PANTHER" id="PTHR30251:SF2">
    <property type="entry name" value="FIMBRIAL CHAPERONE YADV-RELATED"/>
    <property type="match status" value="1"/>
</dbReference>
<keyword evidence="5" id="KW-0574">Periplasm</keyword>
<organism evidence="10 11">
    <name type="scientific">Pseudomonas lutea</name>
    <dbReference type="NCBI Taxonomy" id="243924"/>
    <lineage>
        <taxon>Bacteria</taxon>
        <taxon>Pseudomonadati</taxon>
        <taxon>Pseudomonadota</taxon>
        <taxon>Gammaproteobacteria</taxon>
        <taxon>Pseudomonadales</taxon>
        <taxon>Pseudomonadaceae</taxon>
        <taxon>Pseudomonas</taxon>
    </lineage>
</organism>
<reference evidence="10 11" key="1">
    <citation type="submission" date="2014-09" db="EMBL/GenBank/DDBJ databases">
        <title>Genome sequence of Pseudomonas lutea strain DSM 17257T.</title>
        <authorList>
            <person name="Kwak Y."/>
            <person name="Shin J.-H."/>
        </authorList>
    </citation>
    <scope>NUCLEOTIDE SEQUENCE [LARGE SCALE GENOMIC DNA]</scope>
    <source>
        <strain evidence="10 11">DSM 17257</strain>
    </source>
</reference>
<name>A0A9X0JL82_9PSED</name>
<dbReference type="InterPro" id="IPR050643">
    <property type="entry name" value="Periplasmic_pilus_chap"/>
</dbReference>